<sequence>MLKPIFNSFGGGRPTYMKSLDLLISNLVLFVPSFVYLIITIIVPVIIGVPAFLISPSVGLLALFIESIILGAALAVTLLVTQNMVSSSMNGVSPSLDSSFNSAIGGAKASGVLVAIVGAYVIDYLLDFAGVGVLGSLILLIVVILVIPSLSVNGSFDVVLKGGYEKIRSVYLRDPLLALILVVSSALILVPILNVFFIPYAIVLANMSS</sequence>
<feature type="transmembrane region" description="Helical" evidence="1">
    <location>
        <begin position="176"/>
        <end position="202"/>
    </location>
</feature>
<organism evidence="3 5">
    <name type="scientific">Sulfuracidifex tepidarius</name>
    <dbReference type="NCBI Taxonomy" id="1294262"/>
    <lineage>
        <taxon>Archaea</taxon>
        <taxon>Thermoproteota</taxon>
        <taxon>Thermoprotei</taxon>
        <taxon>Sulfolobales</taxon>
        <taxon>Sulfolobaceae</taxon>
        <taxon>Sulfuracidifex</taxon>
    </lineage>
</organism>
<evidence type="ECO:0000256" key="1">
    <source>
        <dbReference type="SAM" id="Phobius"/>
    </source>
</evidence>
<protein>
    <recommendedName>
        <fullName evidence="6">Glycerophosphoryl diester phosphodiesterase membrane domain-containing protein</fullName>
    </recommendedName>
</protein>
<feature type="transmembrane region" description="Helical" evidence="1">
    <location>
        <begin position="27"/>
        <end position="54"/>
    </location>
</feature>
<name>A0A510E6B1_9CREN</name>
<keyword evidence="1" id="KW-0472">Membrane</keyword>
<dbReference type="OrthoDB" id="386760at2157"/>
<evidence type="ECO:0000313" key="5">
    <source>
        <dbReference type="Proteomes" id="UP000325030"/>
    </source>
</evidence>
<evidence type="ECO:0008006" key="6">
    <source>
        <dbReference type="Google" id="ProtNLM"/>
    </source>
</evidence>
<keyword evidence="4" id="KW-1185">Reference proteome</keyword>
<keyword evidence="1" id="KW-0812">Transmembrane</keyword>
<evidence type="ECO:0000313" key="3">
    <source>
        <dbReference type="EMBL" id="BBG27967.1"/>
    </source>
</evidence>
<evidence type="ECO:0000313" key="4">
    <source>
        <dbReference type="Proteomes" id="UP000322983"/>
    </source>
</evidence>
<reference evidence="3 4" key="2">
    <citation type="journal article" date="2020" name="Int. J. Syst. Evol. Microbiol.">
        <title>Sulfuracidifex tepidarius gen. nov., sp. nov. and transfer of Sulfolobus metallicus Huber and Stetter 1992 to the genus Sulfuracidifex as Sulfuracidifex metallicus comb. nov.</title>
        <authorList>
            <person name="Itoh T."/>
            <person name="Miura T."/>
            <person name="Sakai H.D."/>
            <person name="Kato S."/>
            <person name="Ohkuma M."/>
            <person name="Takashina T."/>
        </authorList>
    </citation>
    <scope>NUCLEOTIDE SEQUENCE</scope>
    <source>
        <strain evidence="2 4">IC-006</strain>
        <strain evidence="3">IC-007</strain>
    </source>
</reference>
<dbReference type="EMBL" id="AP018929">
    <property type="protein sequence ID" value="BBG25176.1"/>
    <property type="molecule type" value="Genomic_DNA"/>
</dbReference>
<accession>A0A510E6B1</accession>
<proteinExistence type="predicted"/>
<accession>A0A510DY68</accession>
<evidence type="ECO:0000313" key="2">
    <source>
        <dbReference type="EMBL" id="BBG25176.1"/>
    </source>
</evidence>
<feature type="transmembrane region" description="Helical" evidence="1">
    <location>
        <begin position="60"/>
        <end position="80"/>
    </location>
</feature>
<reference evidence="5" key="1">
    <citation type="submission" date="2018-09" db="EMBL/GenBank/DDBJ databases">
        <title>Complete Genome Sequencing of Sulfolobus sp. JCM 16834.</title>
        <authorList>
            <person name="Kato S."/>
            <person name="Itoh T."/>
            <person name="Ohkuma M."/>
        </authorList>
    </citation>
    <scope>NUCLEOTIDE SEQUENCE [LARGE SCALE GENOMIC DNA]</scope>
    <source>
        <strain evidence="5">IC-007</strain>
    </source>
</reference>
<keyword evidence="1" id="KW-1133">Transmembrane helix</keyword>
<dbReference type="KEGG" id="step:IC006_2511"/>
<gene>
    <name evidence="2" type="ORF">IC006_2511</name>
    <name evidence="3" type="ORF">IC007_2522</name>
</gene>
<feature type="transmembrane region" description="Helical" evidence="1">
    <location>
        <begin position="128"/>
        <end position="147"/>
    </location>
</feature>
<dbReference type="GeneID" id="41718800"/>
<dbReference type="RefSeq" id="WP_149528803.1">
    <property type="nucleotide sequence ID" value="NZ_AP018929.1"/>
</dbReference>
<feature type="transmembrane region" description="Helical" evidence="1">
    <location>
        <begin position="100"/>
        <end position="122"/>
    </location>
</feature>
<dbReference type="Proteomes" id="UP000325030">
    <property type="component" value="Chromosome"/>
</dbReference>
<dbReference type="AlphaFoldDB" id="A0A510E6B1"/>
<dbReference type="Proteomes" id="UP000322983">
    <property type="component" value="Chromosome"/>
</dbReference>
<dbReference type="EMBL" id="AP018930">
    <property type="protein sequence ID" value="BBG27967.1"/>
    <property type="molecule type" value="Genomic_DNA"/>
</dbReference>